<comment type="caution">
    <text evidence="9">The sequence shown here is derived from an EMBL/GenBank/DDBJ whole genome shotgun (WGS) entry which is preliminary data.</text>
</comment>
<evidence type="ECO:0000256" key="3">
    <source>
        <dbReference type="ARBA" id="ARBA00022475"/>
    </source>
</evidence>
<dbReference type="PANTHER" id="PTHR30353:SF0">
    <property type="entry name" value="TRANSMEMBRANE PROTEIN"/>
    <property type="match status" value="1"/>
</dbReference>
<keyword evidence="6 7" id="KW-0472">Membrane</keyword>
<keyword evidence="5 7" id="KW-1133">Transmembrane helix</keyword>
<reference evidence="9 10" key="1">
    <citation type="journal article" date="2019" name="Int. J. Syst. Evol. Microbiol.">
        <title>The Global Catalogue of Microorganisms (GCM) 10K type strain sequencing project: providing services to taxonomists for standard genome sequencing and annotation.</title>
        <authorList>
            <consortium name="The Broad Institute Genomics Platform"/>
            <consortium name="The Broad Institute Genome Sequencing Center for Infectious Disease"/>
            <person name="Wu L."/>
            <person name="Ma J."/>
        </authorList>
    </citation>
    <scope>NUCLEOTIDE SEQUENCE [LARGE SCALE GENOMIC DNA]</scope>
    <source>
        <strain evidence="9 10">JCM 13518</strain>
    </source>
</reference>
<keyword evidence="4 7" id="KW-0812">Transmembrane</keyword>
<gene>
    <name evidence="9" type="ORF">GCM10009710_35030</name>
</gene>
<evidence type="ECO:0000256" key="2">
    <source>
        <dbReference type="ARBA" id="ARBA00010792"/>
    </source>
</evidence>
<keyword evidence="10" id="KW-1185">Reference proteome</keyword>
<comment type="similarity">
    <text evidence="2 7">Belongs to the DedA family.</text>
</comment>
<feature type="transmembrane region" description="Helical" evidence="7">
    <location>
        <begin position="59"/>
        <end position="78"/>
    </location>
</feature>
<dbReference type="PANTHER" id="PTHR30353">
    <property type="entry name" value="INNER MEMBRANE PROTEIN DEDA-RELATED"/>
    <property type="match status" value="1"/>
</dbReference>
<dbReference type="Proteomes" id="UP001501057">
    <property type="component" value="Unassembled WGS sequence"/>
</dbReference>
<evidence type="ECO:0000256" key="7">
    <source>
        <dbReference type="RuleBase" id="RU367016"/>
    </source>
</evidence>
<feature type="transmembrane region" description="Helical" evidence="7">
    <location>
        <begin position="143"/>
        <end position="168"/>
    </location>
</feature>
<organism evidence="9 10">
    <name type="scientific">Aeromicrobium alkaliterrae</name>
    <dbReference type="NCBI Taxonomy" id="302168"/>
    <lineage>
        <taxon>Bacteria</taxon>
        <taxon>Bacillati</taxon>
        <taxon>Actinomycetota</taxon>
        <taxon>Actinomycetes</taxon>
        <taxon>Propionibacteriales</taxon>
        <taxon>Nocardioidaceae</taxon>
        <taxon>Aeromicrobium</taxon>
    </lineage>
</organism>
<feature type="domain" description="VTT" evidence="8">
    <location>
        <begin position="38"/>
        <end position="162"/>
    </location>
</feature>
<comment type="subcellular location">
    <subcellularLocation>
        <location evidence="1 7">Cell membrane</location>
        <topology evidence="1 7">Multi-pass membrane protein</topology>
    </subcellularLocation>
</comment>
<accession>A0ABN2KBJ7</accession>
<protein>
    <recommendedName>
        <fullName evidence="8">VTT domain-containing protein</fullName>
    </recommendedName>
</protein>
<dbReference type="InterPro" id="IPR032818">
    <property type="entry name" value="DedA-like"/>
</dbReference>
<name>A0ABN2KBJ7_9ACTN</name>
<proteinExistence type="inferred from homology"/>
<sequence length="211" mass="22632">MGELLEQINDFAVDLGASPWVFLAVFAFAAIDAFFPPIPSESVVVALAAIGASSGEPNLVLLALAAGLGAFVGDNIAYRIGRAVGVDRFSPERRPRLGRAIERARYELDRRAAVLILTARYIPVGRVAVNMTAGATGFPYRRFLPLCALGAISWSVYSVLIGVVAGTWVKEHPLVGAVVAVVIAAIVGFVIDHLLQRKRRKDDEKDLDPLP</sequence>
<dbReference type="InterPro" id="IPR032816">
    <property type="entry name" value="VTT_dom"/>
</dbReference>
<dbReference type="Pfam" id="PF09335">
    <property type="entry name" value="VTT_dom"/>
    <property type="match status" value="1"/>
</dbReference>
<dbReference type="RefSeq" id="WP_344203956.1">
    <property type="nucleotide sequence ID" value="NZ_BAAAME010000010.1"/>
</dbReference>
<evidence type="ECO:0000256" key="6">
    <source>
        <dbReference type="ARBA" id="ARBA00023136"/>
    </source>
</evidence>
<evidence type="ECO:0000256" key="1">
    <source>
        <dbReference type="ARBA" id="ARBA00004651"/>
    </source>
</evidence>
<dbReference type="EMBL" id="BAAAME010000010">
    <property type="protein sequence ID" value="GAA1752262.1"/>
    <property type="molecule type" value="Genomic_DNA"/>
</dbReference>
<evidence type="ECO:0000256" key="5">
    <source>
        <dbReference type="ARBA" id="ARBA00022989"/>
    </source>
</evidence>
<evidence type="ECO:0000313" key="9">
    <source>
        <dbReference type="EMBL" id="GAA1752262.1"/>
    </source>
</evidence>
<feature type="transmembrane region" description="Helical" evidence="7">
    <location>
        <begin position="20"/>
        <end position="39"/>
    </location>
</feature>
<evidence type="ECO:0000313" key="10">
    <source>
        <dbReference type="Proteomes" id="UP001501057"/>
    </source>
</evidence>
<keyword evidence="3 7" id="KW-1003">Cell membrane</keyword>
<evidence type="ECO:0000259" key="8">
    <source>
        <dbReference type="Pfam" id="PF09335"/>
    </source>
</evidence>
<feature type="transmembrane region" description="Helical" evidence="7">
    <location>
        <begin position="174"/>
        <end position="195"/>
    </location>
</feature>
<evidence type="ECO:0000256" key="4">
    <source>
        <dbReference type="ARBA" id="ARBA00022692"/>
    </source>
</evidence>